<feature type="region of interest" description="Disordered" evidence="1">
    <location>
        <begin position="105"/>
        <end position="146"/>
    </location>
</feature>
<accession>A0A2N9FIH7</accession>
<dbReference type="PANTHER" id="PTHR47212:SF4">
    <property type="entry name" value="ADHESIN-LIKE PROTEIN, PUTATIVE (DUF3741)-RELATED"/>
    <property type="match status" value="1"/>
</dbReference>
<name>A0A2N9FIH7_FAGSY</name>
<feature type="domain" description="DUF4378" evidence="3">
    <location>
        <begin position="786"/>
        <end position="934"/>
    </location>
</feature>
<feature type="region of interest" description="Disordered" evidence="1">
    <location>
        <begin position="562"/>
        <end position="614"/>
    </location>
</feature>
<feature type="region of interest" description="Disordered" evidence="1">
    <location>
        <begin position="425"/>
        <end position="444"/>
    </location>
</feature>
<feature type="compositionally biased region" description="Polar residues" evidence="1">
    <location>
        <begin position="579"/>
        <end position="592"/>
    </location>
</feature>
<feature type="compositionally biased region" description="Polar residues" evidence="1">
    <location>
        <begin position="334"/>
        <end position="345"/>
    </location>
</feature>
<dbReference type="InterPro" id="IPR022212">
    <property type="entry name" value="DUF3741"/>
</dbReference>
<evidence type="ECO:0000256" key="1">
    <source>
        <dbReference type="SAM" id="MobiDB-lite"/>
    </source>
</evidence>
<sequence length="964" mass="108813">MGKRSQRRPVRFEKDQSGCMWGLISIFDFRQGRTTQRLLSDRKRWSKHDVGAGYSKNRFDALTNLDEDHQSTLDVEESMTALVTTDAGKPSVKKLIEEEMFNEQDLKKDNSNAEVETKLSKSGYEGNVNAENKRTKKSRKKSRDMDNLDLAAAKNLESECSCNQNSEKQSIDNIGIDEIMEEFCHWIHQKSLSSVKHDQVDEVQVQSDQKHSDFEKWSKAIKEFINQKFINAKHLKENGKIDNSKELIGALEILSSDEELLLKLIQDPNSLLAKHVLNLQDSWVMKGKEPKSLPGSNLSEVELGGLGQSEELVNRKQQRKFFRRKVKSQERNPLKQNENSETSNRIVILKPGPTGLRKSKPESSLGSSPKPHHIGGEKGLTERVGAHFFLAEIKRKLKSAMGKEWHGISTTAASNNFPCKLQSFRDSETGTEKGNAGRDSPGKDHFYMERIVRPVVDVRKGDKTGKLKDSEISKEHQIDGYSKQRASNIYIEAKKHLSEMLSNGDDGLDFSSKQNPKTLGRLLSLPDYNLSPVSSPAREWEDKFVTAQMRFSACGKIQKVNSNAWSPKRENNVSPLGRPTQNLESESSTSDSPDNKVQALNSNPNILDGPFHDNEVEGTFVSATDEMSPEGVVEIVEVTEIVIQEESSSVLYARPDPSNSSITRDDENADMFEICDDKGYCESLKQESYEEKEVPSSPLESPSSSLIDKKIKNLESCAVDIPERPSPVSVLEPLFTEDDISPTNSISQSAKLPVEPLQIQFEERDSAAANQVDCAKTCLEENEVMFEYVKAVLQASGLNWDEFCVKYLTSDQLLDTSLFHEGEFFPNQLCHDRKLLFDCIDEVLREVCRHHFSFCPWVLFIKPSIKPVPNMKNAICEVWEGIYWHLLPLPLPRTLDQIVRKDMSKMGTWMDLRFDADAIGIEMGEAILEDLMEDTILSCINENPENVHTVLKAELEEDGSGINL</sequence>
<dbReference type="EMBL" id="OIVN01000879">
    <property type="protein sequence ID" value="SPC86830.1"/>
    <property type="molecule type" value="Genomic_DNA"/>
</dbReference>
<feature type="compositionally biased region" description="Basic and acidic residues" evidence="1">
    <location>
        <begin position="105"/>
        <end position="119"/>
    </location>
</feature>
<dbReference type="Pfam" id="PF12552">
    <property type="entry name" value="DUF3741"/>
    <property type="match status" value="1"/>
</dbReference>
<evidence type="ECO:0000259" key="2">
    <source>
        <dbReference type="Pfam" id="PF12552"/>
    </source>
</evidence>
<evidence type="ECO:0000259" key="3">
    <source>
        <dbReference type="Pfam" id="PF14309"/>
    </source>
</evidence>
<reference evidence="4" key="1">
    <citation type="submission" date="2018-02" db="EMBL/GenBank/DDBJ databases">
        <authorList>
            <person name="Cohen D.B."/>
            <person name="Kent A.D."/>
        </authorList>
    </citation>
    <scope>NUCLEOTIDE SEQUENCE</scope>
</reference>
<protein>
    <recommendedName>
        <fullName evidence="5">DUF4378 domain-containing protein</fullName>
    </recommendedName>
</protein>
<feature type="region of interest" description="Disordered" evidence="1">
    <location>
        <begin position="322"/>
        <end position="379"/>
    </location>
</feature>
<dbReference type="PANTHER" id="PTHR47212">
    <property type="entry name" value="ADHESIN-LIKE PROTEIN, PUTATIVE (DUF3741)-RELATED"/>
    <property type="match status" value="1"/>
</dbReference>
<dbReference type="InterPro" id="IPR025486">
    <property type="entry name" value="DUF4378"/>
</dbReference>
<gene>
    <name evidence="4" type="ORF">FSB_LOCUS14712</name>
</gene>
<proteinExistence type="predicted"/>
<evidence type="ECO:0008006" key="5">
    <source>
        <dbReference type="Google" id="ProtNLM"/>
    </source>
</evidence>
<organism evidence="4">
    <name type="scientific">Fagus sylvatica</name>
    <name type="common">Beechnut</name>
    <dbReference type="NCBI Taxonomy" id="28930"/>
    <lineage>
        <taxon>Eukaryota</taxon>
        <taxon>Viridiplantae</taxon>
        <taxon>Streptophyta</taxon>
        <taxon>Embryophyta</taxon>
        <taxon>Tracheophyta</taxon>
        <taxon>Spermatophyta</taxon>
        <taxon>Magnoliopsida</taxon>
        <taxon>eudicotyledons</taxon>
        <taxon>Gunneridae</taxon>
        <taxon>Pentapetalae</taxon>
        <taxon>rosids</taxon>
        <taxon>fabids</taxon>
        <taxon>Fagales</taxon>
        <taxon>Fagaceae</taxon>
        <taxon>Fagus</taxon>
    </lineage>
</organism>
<dbReference type="AlphaFoldDB" id="A0A2N9FIH7"/>
<feature type="domain" description="DUF3741" evidence="2">
    <location>
        <begin position="226"/>
        <end position="270"/>
    </location>
</feature>
<dbReference type="Pfam" id="PF14309">
    <property type="entry name" value="DUF4378"/>
    <property type="match status" value="1"/>
</dbReference>
<evidence type="ECO:0000313" key="4">
    <source>
        <dbReference type="EMBL" id="SPC86830.1"/>
    </source>
</evidence>